<accession>A0A1T5IGQ5</accession>
<proteinExistence type="predicted"/>
<dbReference type="RefSeq" id="WP_079488858.1">
    <property type="nucleotide sequence ID" value="NZ_FUZT01000001.1"/>
</dbReference>
<keyword evidence="1" id="KW-0472">Membrane</keyword>
<keyword evidence="3" id="KW-1185">Reference proteome</keyword>
<dbReference type="EMBL" id="FUZT01000001">
    <property type="protein sequence ID" value="SKC38193.1"/>
    <property type="molecule type" value="Genomic_DNA"/>
</dbReference>
<dbReference type="AlphaFoldDB" id="A0A1T5IGQ5"/>
<keyword evidence="1" id="KW-1133">Transmembrane helix</keyword>
<evidence type="ECO:0000313" key="3">
    <source>
        <dbReference type="Proteomes" id="UP000190285"/>
    </source>
</evidence>
<evidence type="ECO:0000256" key="1">
    <source>
        <dbReference type="SAM" id="Phobius"/>
    </source>
</evidence>
<sequence>MRKKIFRLLIIFILGTTIILNTPLWFPIRSYITMFFYSKLHEKESLMNKNNIKLHIPGGLTTKDRDWYPFVMTFNDDIGFSKYADESLSLTILYNFGGFNLKDGASSYFNPNSKYFSSFYGGYLVKKNESAAPPFGFSGNGKINLDEIALVPKYDQEKLVLSSFGCLEKKMVFDVLVDSIQYNVNYINHQNWIKVDSTIRTNSPIHKFKKKYISYIQYGRPIDKYYNNEDFPIINLKGRTYVKYLENYDISIFLYILAPTANLIEEWDEEFLSKTILDTKR</sequence>
<reference evidence="2 3" key="1">
    <citation type="submission" date="2017-02" db="EMBL/GenBank/DDBJ databases">
        <authorList>
            <person name="Peterson S.W."/>
        </authorList>
    </citation>
    <scope>NUCLEOTIDE SEQUENCE [LARGE SCALE GENOMIC DNA]</scope>
    <source>
        <strain evidence="2 3">M1</strain>
    </source>
</reference>
<name>A0A1T5IGQ5_9FIRM</name>
<dbReference type="OrthoDB" id="5380039at2"/>
<gene>
    <name evidence="2" type="ORF">SAMN02194393_00344</name>
</gene>
<evidence type="ECO:0000313" key="2">
    <source>
        <dbReference type="EMBL" id="SKC38193.1"/>
    </source>
</evidence>
<feature type="transmembrane region" description="Helical" evidence="1">
    <location>
        <begin position="5"/>
        <end position="26"/>
    </location>
</feature>
<dbReference type="Proteomes" id="UP000190285">
    <property type="component" value="Unassembled WGS sequence"/>
</dbReference>
<protein>
    <submittedName>
        <fullName evidence="2">Uncharacterized protein</fullName>
    </submittedName>
</protein>
<keyword evidence="1" id="KW-0812">Transmembrane</keyword>
<organism evidence="2 3">
    <name type="scientific">Maledivibacter halophilus</name>
    <dbReference type="NCBI Taxonomy" id="36842"/>
    <lineage>
        <taxon>Bacteria</taxon>
        <taxon>Bacillati</taxon>
        <taxon>Bacillota</taxon>
        <taxon>Clostridia</taxon>
        <taxon>Peptostreptococcales</taxon>
        <taxon>Caminicellaceae</taxon>
        <taxon>Maledivibacter</taxon>
    </lineage>
</organism>